<evidence type="ECO:0000313" key="2">
    <source>
        <dbReference type="EMBL" id="CAE6377251.1"/>
    </source>
</evidence>
<reference evidence="2" key="1">
    <citation type="submission" date="2021-01" db="EMBL/GenBank/DDBJ databases">
        <authorList>
            <person name="Kaushik A."/>
        </authorList>
    </citation>
    <scope>NUCLEOTIDE SEQUENCE</scope>
    <source>
        <strain evidence="2">AG1-1C</strain>
    </source>
</reference>
<protein>
    <submittedName>
        <fullName evidence="2">Uncharacterized protein</fullName>
    </submittedName>
</protein>
<sequence>MFYSESELKCWSNEQLVFKEISHRRSIASYVASLTLTSVTTVVSAGVLMPLTIPIGAFKAYKVNSHKSKLGMVRAELARRHLSPAEKQKRDILVPLAIAFTVYAITLGLADMIDIVPLDVQGPFNSGVEAVAGVEQGTGGMDKVGDTYQAFVIAEAIVPLSNAVIKPTLLPQPGADKEHY</sequence>
<dbReference type="AlphaFoldDB" id="A0A8H2WGA5"/>
<organism evidence="2 3">
    <name type="scientific">Rhizoctonia solani</name>
    <dbReference type="NCBI Taxonomy" id="456999"/>
    <lineage>
        <taxon>Eukaryota</taxon>
        <taxon>Fungi</taxon>
        <taxon>Dikarya</taxon>
        <taxon>Basidiomycota</taxon>
        <taxon>Agaricomycotina</taxon>
        <taxon>Agaricomycetes</taxon>
        <taxon>Cantharellales</taxon>
        <taxon>Ceratobasidiaceae</taxon>
        <taxon>Rhizoctonia</taxon>
    </lineage>
</organism>
<accession>A0A8H2WGA5</accession>
<evidence type="ECO:0000256" key="1">
    <source>
        <dbReference type="SAM" id="Phobius"/>
    </source>
</evidence>
<gene>
    <name evidence="2" type="ORF">RDB_LOCUS31007</name>
</gene>
<comment type="caution">
    <text evidence="2">The sequence shown here is derived from an EMBL/GenBank/DDBJ whole genome shotgun (WGS) entry which is preliminary data.</text>
</comment>
<feature type="transmembrane region" description="Helical" evidence="1">
    <location>
        <begin position="27"/>
        <end position="49"/>
    </location>
</feature>
<feature type="transmembrane region" description="Helical" evidence="1">
    <location>
        <begin position="92"/>
        <end position="110"/>
    </location>
</feature>
<proteinExistence type="predicted"/>
<keyword evidence="1" id="KW-0472">Membrane</keyword>
<keyword evidence="1" id="KW-0812">Transmembrane</keyword>
<name>A0A8H2WGA5_9AGAM</name>
<evidence type="ECO:0000313" key="3">
    <source>
        <dbReference type="Proteomes" id="UP000663846"/>
    </source>
</evidence>
<dbReference type="EMBL" id="CAJMWS010000195">
    <property type="protein sequence ID" value="CAE6377251.1"/>
    <property type="molecule type" value="Genomic_DNA"/>
</dbReference>
<keyword evidence="1" id="KW-1133">Transmembrane helix</keyword>
<dbReference type="Proteomes" id="UP000663846">
    <property type="component" value="Unassembled WGS sequence"/>
</dbReference>